<dbReference type="GO" id="GO:0051213">
    <property type="term" value="F:dioxygenase activity"/>
    <property type="evidence" value="ECO:0007669"/>
    <property type="project" value="UniProtKB-KW"/>
</dbReference>
<accession>K0I8I2</accession>
<dbReference type="InterPro" id="IPR004360">
    <property type="entry name" value="Glyas_Fos-R_dOase_dom"/>
</dbReference>
<dbReference type="Gene3D" id="3.30.720.110">
    <property type="match status" value="1"/>
</dbReference>
<dbReference type="Gene3D" id="3.30.720.120">
    <property type="match status" value="1"/>
</dbReference>
<reference evidence="2 3" key="1">
    <citation type="journal article" date="2012" name="Environ. Microbiol.">
        <title>The genome of the ammonia-oxidizing Candidatus Nitrososphaera gargensis: insights into metabolic versatility and environmental adaptations.</title>
        <authorList>
            <person name="Spang A."/>
            <person name="Poehlein A."/>
            <person name="Offre P."/>
            <person name="Zumbragel S."/>
            <person name="Haider S."/>
            <person name="Rychlik N."/>
            <person name="Nowka B."/>
            <person name="Schmeisser C."/>
            <person name="Lebedeva E.V."/>
            <person name="Rattei T."/>
            <person name="Bohm C."/>
            <person name="Schmid M."/>
            <person name="Galushko A."/>
            <person name="Hatzenpichler R."/>
            <person name="Weinmaier T."/>
            <person name="Daniel R."/>
            <person name="Schleper C."/>
            <person name="Spieck E."/>
            <person name="Streit W."/>
            <person name="Wagner M."/>
        </authorList>
    </citation>
    <scope>NUCLEOTIDE SEQUENCE [LARGE SCALE GENOMIC DNA]</scope>
    <source>
        <strain evidence="3">Ga9.2</strain>
    </source>
</reference>
<evidence type="ECO:0000259" key="1">
    <source>
        <dbReference type="PROSITE" id="PS51819"/>
    </source>
</evidence>
<dbReference type="STRING" id="1237085.Ngar_c06430"/>
<dbReference type="Pfam" id="PF00903">
    <property type="entry name" value="Glyoxalase"/>
    <property type="match status" value="1"/>
</dbReference>
<dbReference type="KEGG" id="nga:Ngar_c06430"/>
<keyword evidence="2" id="KW-0560">Oxidoreductase</keyword>
<sequence length="157" mass="17406">MAKVNPIPKGYHTLTPGLAVRNADQAIEFYKKAFGAKEKGRMPGPDGKIMHAELQIGDSRIMLGEENPQMNPSPQSLNGSPVGLYIYVRDADKAFNQAVKAGATMTMPIMDMFWGDRAGMVTDPFGHKWWVASRKRNLSPKGLKKAAEEWFAQQAKQ</sequence>
<dbReference type="BioCyc" id="CNIT1237085:G1324-641-MONOMER"/>
<dbReference type="InterPro" id="IPR037523">
    <property type="entry name" value="VOC_core"/>
</dbReference>
<evidence type="ECO:0000313" key="3">
    <source>
        <dbReference type="Proteomes" id="UP000008037"/>
    </source>
</evidence>
<evidence type="ECO:0000313" key="2">
    <source>
        <dbReference type="EMBL" id="AFU57586.1"/>
    </source>
</evidence>
<dbReference type="EMBL" id="CP002408">
    <property type="protein sequence ID" value="AFU57586.1"/>
    <property type="molecule type" value="Genomic_DNA"/>
</dbReference>
<dbReference type="GeneID" id="13795038"/>
<dbReference type="InParanoid" id="K0I8I2"/>
<gene>
    <name evidence="2" type="ordered locus">Ngar_c06430</name>
</gene>
<feature type="domain" description="VOC" evidence="1">
    <location>
        <begin position="10"/>
        <end position="134"/>
    </location>
</feature>
<proteinExistence type="predicted"/>
<dbReference type="Proteomes" id="UP000008037">
    <property type="component" value="Chromosome"/>
</dbReference>
<keyword evidence="3" id="KW-1185">Reference proteome</keyword>
<dbReference type="OrthoDB" id="144489at2157"/>
<organism evidence="2 3">
    <name type="scientific">Nitrososphaera gargensis (strain Ga9.2)</name>
    <dbReference type="NCBI Taxonomy" id="1237085"/>
    <lineage>
        <taxon>Archaea</taxon>
        <taxon>Nitrososphaerota</taxon>
        <taxon>Nitrososphaeria</taxon>
        <taxon>Nitrososphaerales</taxon>
        <taxon>Nitrososphaeraceae</taxon>
        <taxon>Nitrososphaera</taxon>
    </lineage>
</organism>
<dbReference type="AlphaFoldDB" id="K0I8I2"/>
<dbReference type="PROSITE" id="PS51819">
    <property type="entry name" value="VOC"/>
    <property type="match status" value="1"/>
</dbReference>
<keyword evidence="2" id="KW-0223">Dioxygenase</keyword>
<dbReference type="CDD" id="cd07246">
    <property type="entry name" value="VOC_like"/>
    <property type="match status" value="1"/>
</dbReference>
<dbReference type="InterPro" id="IPR029068">
    <property type="entry name" value="Glyas_Bleomycin-R_OHBP_Dase"/>
</dbReference>
<dbReference type="PANTHER" id="PTHR34109">
    <property type="entry name" value="BNAUNNG04460D PROTEIN-RELATED"/>
    <property type="match status" value="1"/>
</dbReference>
<protein>
    <submittedName>
        <fullName evidence="2">Putative glyoxalase/bleomycin resistance protein/dioxygenase</fullName>
    </submittedName>
</protein>
<dbReference type="HOGENOM" id="CLU_046006_11_2_2"/>
<name>K0I8I2_NITGG</name>
<dbReference type="PANTHER" id="PTHR34109:SF1">
    <property type="entry name" value="VOC DOMAIN-CONTAINING PROTEIN"/>
    <property type="match status" value="1"/>
</dbReference>
<dbReference type="RefSeq" id="WP_015018132.1">
    <property type="nucleotide sequence ID" value="NC_018719.1"/>
</dbReference>
<dbReference type="SUPFAM" id="SSF54593">
    <property type="entry name" value="Glyoxalase/Bleomycin resistance protein/Dihydroxybiphenyl dioxygenase"/>
    <property type="match status" value="1"/>
</dbReference>